<keyword evidence="2" id="KW-1133">Transmembrane helix</keyword>
<protein>
    <submittedName>
        <fullName evidence="3">Uncharacterized protein</fullName>
    </submittedName>
</protein>
<sequence>MLFANFATTVSFLVTLYSYPGKDGLNEKGKRDLLVTQVLSTVGLGIDVCTQIFILFNVPLHCCSIIIAWITALIPGDRWVTLADSRRKWKVFKLKIWINVTHNFILLAATVFFLRVLQQIAPTGTKISTFFKIITLGISLLIFFGIELPMRCCFHKTRKSVIKTSGKIKNKLSNSGKMDKQSKGDKETPQDPPKTVEMQAKSETP</sequence>
<feature type="transmembrane region" description="Helical" evidence="2">
    <location>
        <begin position="52"/>
        <end position="75"/>
    </location>
</feature>
<accession>A0A8J4V4Y9</accession>
<dbReference type="Proteomes" id="UP000695562">
    <property type="component" value="Unassembled WGS sequence"/>
</dbReference>
<name>A0A8J4V4Y9_9MYCE</name>
<dbReference type="AlphaFoldDB" id="A0A8J4V4Y9"/>
<evidence type="ECO:0000313" key="3">
    <source>
        <dbReference type="EMBL" id="KAF2074057.1"/>
    </source>
</evidence>
<keyword evidence="2" id="KW-0812">Transmembrane</keyword>
<gene>
    <name evidence="3" type="ORF">CYY_004626</name>
</gene>
<feature type="region of interest" description="Disordered" evidence="1">
    <location>
        <begin position="167"/>
        <end position="205"/>
    </location>
</feature>
<organism evidence="3 4">
    <name type="scientific">Polysphondylium violaceum</name>
    <dbReference type="NCBI Taxonomy" id="133409"/>
    <lineage>
        <taxon>Eukaryota</taxon>
        <taxon>Amoebozoa</taxon>
        <taxon>Evosea</taxon>
        <taxon>Eumycetozoa</taxon>
        <taxon>Dictyostelia</taxon>
        <taxon>Dictyosteliales</taxon>
        <taxon>Dictyosteliaceae</taxon>
        <taxon>Polysphondylium</taxon>
    </lineage>
</organism>
<keyword evidence="2" id="KW-0472">Membrane</keyword>
<evidence type="ECO:0000256" key="2">
    <source>
        <dbReference type="SAM" id="Phobius"/>
    </source>
</evidence>
<reference evidence="3" key="1">
    <citation type="submission" date="2020-01" db="EMBL/GenBank/DDBJ databases">
        <title>Development of genomics and gene disruption for Polysphondylium violaceum indicates a role for the polyketide synthase stlB in stalk morphogenesis.</title>
        <authorList>
            <person name="Narita B."/>
            <person name="Kawabe Y."/>
            <person name="Kin K."/>
            <person name="Saito T."/>
            <person name="Gibbs R."/>
            <person name="Kuspa A."/>
            <person name="Muzny D."/>
            <person name="Queller D."/>
            <person name="Richards S."/>
            <person name="Strassman J."/>
            <person name="Sucgang R."/>
            <person name="Worley K."/>
            <person name="Schaap P."/>
        </authorList>
    </citation>
    <scope>NUCLEOTIDE SEQUENCE</scope>
    <source>
        <strain evidence="3">QSvi11</strain>
    </source>
</reference>
<comment type="caution">
    <text evidence="3">The sequence shown here is derived from an EMBL/GenBank/DDBJ whole genome shotgun (WGS) entry which is preliminary data.</text>
</comment>
<evidence type="ECO:0000256" key="1">
    <source>
        <dbReference type="SAM" id="MobiDB-lite"/>
    </source>
</evidence>
<feature type="compositionally biased region" description="Basic and acidic residues" evidence="1">
    <location>
        <begin position="177"/>
        <end position="189"/>
    </location>
</feature>
<keyword evidence="4" id="KW-1185">Reference proteome</keyword>
<dbReference type="EMBL" id="AJWJ01000167">
    <property type="protein sequence ID" value="KAF2074057.1"/>
    <property type="molecule type" value="Genomic_DNA"/>
</dbReference>
<feature type="transmembrane region" description="Helical" evidence="2">
    <location>
        <begin position="96"/>
        <end position="117"/>
    </location>
</feature>
<feature type="transmembrane region" description="Helical" evidence="2">
    <location>
        <begin position="129"/>
        <end position="150"/>
    </location>
</feature>
<proteinExistence type="predicted"/>
<evidence type="ECO:0000313" key="4">
    <source>
        <dbReference type="Proteomes" id="UP000695562"/>
    </source>
</evidence>
<dbReference type="OrthoDB" id="10447010at2759"/>